<gene>
    <name evidence="1" type="ORF">S06H3_14984</name>
</gene>
<accession>X1LWF8</accession>
<proteinExistence type="predicted"/>
<evidence type="ECO:0000313" key="1">
    <source>
        <dbReference type="EMBL" id="GAI06770.1"/>
    </source>
</evidence>
<organism evidence="1">
    <name type="scientific">marine sediment metagenome</name>
    <dbReference type="NCBI Taxonomy" id="412755"/>
    <lineage>
        <taxon>unclassified sequences</taxon>
        <taxon>metagenomes</taxon>
        <taxon>ecological metagenomes</taxon>
    </lineage>
</organism>
<dbReference type="EMBL" id="BARV01007351">
    <property type="protein sequence ID" value="GAI06770.1"/>
    <property type="molecule type" value="Genomic_DNA"/>
</dbReference>
<name>X1LWF8_9ZZZZ</name>
<dbReference type="AlphaFoldDB" id="X1LWF8"/>
<protein>
    <submittedName>
        <fullName evidence="1">Uncharacterized protein</fullName>
    </submittedName>
</protein>
<sequence>MFNEDILSISDNLICLYNESLDSWIIASRIITFYELAIELYE</sequence>
<reference evidence="1" key="1">
    <citation type="journal article" date="2014" name="Front. Microbiol.">
        <title>High frequency of phylogenetically diverse reductive dehalogenase-homologous genes in deep subseafloor sedimentary metagenomes.</title>
        <authorList>
            <person name="Kawai M."/>
            <person name="Futagami T."/>
            <person name="Toyoda A."/>
            <person name="Takaki Y."/>
            <person name="Nishi S."/>
            <person name="Hori S."/>
            <person name="Arai W."/>
            <person name="Tsubouchi T."/>
            <person name="Morono Y."/>
            <person name="Uchiyama I."/>
            <person name="Ito T."/>
            <person name="Fujiyama A."/>
            <person name="Inagaki F."/>
            <person name="Takami H."/>
        </authorList>
    </citation>
    <scope>NUCLEOTIDE SEQUENCE</scope>
    <source>
        <strain evidence="1">Expedition CK06-06</strain>
    </source>
</reference>
<comment type="caution">
    <text evidence="1">The sequence shown here is derived from an EMBL/GenBank/DDBJ whole genome shotgun (WGS) entry which is preliminary data.</text>
</comment>